<feature type="domain" description="Ig-like" evidence="6">
    <location>
        <begin position="928"/>
        <end position="1010"/>
    </location>
</feature>
<dbReference type="InterPro" id="IPR003599">
    <property type="entry name" value="Ig_sub"/>
</dbReference>
<dbReference type="Pfam" id="PF07686">
    <property type="entry name" value="V-set"/>
    <property type="match status" value="2"/>
</dbReference>
<dbReference type="PROSITE" id="PS50835">
    <property type="entry name" value="IG_LIKE"/>
    <property type="match status" value="3"/>
</dbReference>
<dbReference type="AlphaFoldDB" id="A0AAD7SLV9"/>
<feature type="transmembrane region" description="Helical" evidence="4">
    <location>
        <begin position="600"/>
        <end position="628"/>
    </location>
</feature>
<proteinExistence type="predicted"/>
<comment type="caution">
    <text evidence="7">The sequence shown here is derived from an EMBL/GenBank/DDBJ whole genome shotgun (WGS) entry which is preliminary data.</text>
</comment>
<keyword evidence="4" id="KW-0812">Transmembrane</keyword>
<dbReference type="CDD" id="cd00063">
    <property type="entry name" value="FN3"/>
    <property type="match status" value="1"/>
</dbReference>
<dbReference type="PANTHER" id="PTHR46484:SF1">
    <property type="entry name" value="SCHWANN CELL MYELIN PROTEIN-RELATED"/>
    <property type="match status" value="1"/>
</dbReference>
<organism evidence="7 8">
    <name type="scientific">Aldrovandia affinis</name>
    <dbReference type="NCBI Taxonomy" id="143900"/>
    <lineage>
        <taxon>Eukaryota</taxon>
        <taxon>Metazoa</taxon>
        <taxon>Chordata</taxon>
        <taxon>Craniata</taxon>
        <taxon>Vertebrata</taxon>
        <taxon>Euteleostomi</taxon>
        <taxon>Actinopterygii</taxon>
        <taxon>Neopterygii</taxon>
        <taxon>Teleostei</taxon>
        <taxon>Notacanthiformes</taxon>
        <taxon>Halosauridae</taxon>
        <taxon>Aldrovandia</taxon>
    </lineage>
</organism>
<dbReference type="Pfam" id="PF07679">
    <property type="entry name" value="I-set"/>
    <property type="match status" value="1"/>
</dbReference>
<evidence type="ECO:0000259" key="6">
    <source>
        <dbReference type="PROSITE" id="PS50835"/>
    </source>
</evidence>
<feature type="transmembrane region" description="Helical" evidence="4">
    <location>
        <begin position="727"/>
        <end position="747"/>
    </location>
</feature>
<dbReference type="InterPro" id="IPR013098">
    <property type="entry name" value="Ig_I-set"/>
</dbReference>
<feature type="domain" description="Ig-like" evidence="6">
    <location>
        <begin position="403"/>
        <end position="493"/>
    </location>
</feature>
<dbReference type="InterPro" id="IPR003598">
    <property type="entry name" value="Ig_sub2"/>
</dbReference>
<dbReference type="InterPro" id="IPR007110">
    <property type="entry name" value="Ig-like_dom"/>
</dbReference>
<sequence>MLLHCRRALKHTCWGTLLTFLSAGIVDGALLVSIPGPSPVDAKVGSNVTLRVLYTGATDPNVEWLIGTLPIATWTVGSSAPPNIPAQFDALSIENDGSLTFRSVQLEHSNTYTVRMSKSGVGTDTAMVTLRVFDVIENVSVSSEPVKVVEGASAFTLGYSTLRGEADSAKWYFDGKEITNGIHYIIGNKNLKINNPTRSDTGRYSLVLTNPFSSETIYKMINVLYGPDQPVLKADPPKMAFDSGDSLLLSCQADGDPTPSASWLFGGLTLPASQDGTLNLTDVQTSQSGVYTCVLVNEETGARLERNFTLNVYESPSGSPVCSVQGVNGDQDLQYRCQWPGGMPEAQLSFPALNDSRSWSGDFNLTVPPSQDLSGKEIICWASHPLLQRNCSITARGPVDFLPLVLPAVDSNGRLVATIVCPVSAVPAATMTWSKAGQVVSSGGRYLISPNTTLLFIKDLPLNTSGLGTYTCEASNPFGSKTSEILLLGPTISDSSLVSNQEGTVATLTWETPRTSITTGFEVQMKGPDLQSSLGGSQRRKRATEEFRTIQNKPANVSSADLGVLDPKSTYWFRVVPVAGRGQGEPSKVHRIGPRGLSGAAIAGIAAGIPCGLLLLLLLILLIVFCVCKRRRRQTRYPVSRAVEKAVTAQPNLNTPHNLLTGGLKTVEGPPDYNVHQASAERSSTLPSTVSPPPVRMATTTRQLSKTTSGFHGNVTEPMGCLGSPSVLGIVVQAVVVWSVVVAGKQWRVTFPAQISAPAGSCMVIPCSFPSPSSPQTVDVSWYQYAKYSYPMVYSKTKGREVIAKFRGRTEIVGSTGEGNCSLKINSTQVAHNAERIYVWINPNNLSGTFYEKMVTLQVTAKAAQPEMQVSGELTEGAAVRLTCSVVHTCPPSPPYISLSNHRGVLKWSHVEEGAGHSGIVLNVTYPPKSVRIHGDSSIVPPGGNVSLSCRSEANPPAGSFRWYRTVRDRRTLLYHTSESISVGDLDPRQNLFHCAAENSRGITESAAFEVIAEYAPVILPDSKCTLGNGRVSGWVLRSVLSGPVGAEDQRFYCNATNQHGEASHQLPFTADLPVKWLLAFGAAGGTLLLILLFGVFSYRKRAKRQCTDLPITDLPLKKCNRVEGEVKTDNFYENLQTLSHPRVVLDSLYTVEDAPRYQDEKKRADFEEDTYANC</sequence>
<evidence type="ECO:0000313" key="8">
    <source>
        <dbReference type="Proteomes" id="UP001221898"/>
    </source>
</evidence>
<dbReference type="Proteomes" id="UP001221898">
    <property type="component" value="Unassembled WGS sequence"/>
</dbReference>
<keyword evidence="4" id="KW-0472">Membrane</keyword>
<evidence type="ECO:0000256" key="2">
    <source>
        <dbReference type="ARBA" id="ARBA00023319"/>
    </source>
</evidence>
<evidence type="ECO:0000256" key="5">
    <source>
        <dbReference type="SAM" id="SignalP"/>
    </source>
</evidence>
<dbReference type="InterPro" id="IPR013106">
    <property type="entry name" value="Ig_V-set"/>
</dbReference>
<name>A0AAD7SLV9_9TELE</name>
<evidence type="ECO:0000256" key="4">
    <source>
        <dbReference type="SAM" id="Phobius"/>
    </source>
</evidence>
<dbReference type="SMART" id="SM00409">
    <property type="entry name" value="IG"/>
    <property type="match status" value="6"/>
</dbReference>
<dbReference type="Gene3D" id="2.60.40.10">
    <property type="entry name" value="Immunoglobulins"/>
    <property type="match status" value="8"/>
</dbReference>
<feature type="signal peptide" evidence="5">
    <location>
        <begin position="1"/>
        <end position="28"/>
    </location>
</feature>
<feature type="region of interest" description="Disordered" evidence="3">
    <location>
        <begin position="671"/>
        <end position="696"/>
    </location>
</feature>
<keyword evidence="5" id="KW-0732">Signal</keyword>
<feature type="domain" description="Ig-like" evidence="6">
    <location>
        <begin position="230"/>
        <end position="309"/>
    </location>
</feature>
<dbReference type="InterPro" id="IPR036179">
    <property type="entry name" value="Ig-like_dom_sf"/>
</dbReference>
<protein>
    <recommendedName>
        <fullName evidence="6">Ig-like domain-containing protein</fullName>
    </recommendedName>
</protein>
<dbReference type="SUPFAM" id="SSF48726">
    <property type="entry name" value="Immunoglobulin"/>
    <property type="match status" value="6"/>
</dbReference>
<reference evidence="7" key="1">
    <citation type="journal article" date="2023" name="Science">
        <title>Genome structures resolve the early diversification of teleost fishes.</title>
        <authorList>
            <person name="Parey E."/>
            <person name="Louis A."/>
            <person name="Montfort J."/>
            <person name="Bouchez O."/>
            <person name="Roques C."/>
            <person name="Iampietro C."/>
            <person name="Lluch J."/>
            <person name="Castinel A."/>
            <person name="Donnadieu C."/>
            <person name="Desvignes T."/>
            <person name="Floi Bucao C."/>
            <person name="Jouanno E."/>
            <person name="Wen M."/>
            <person name="Mejri S."/>
            <person name="Dirks R."/>
            <person name="Jansen H."/>
            <person name="Henkel C."/>
            <person name="Chen W.J."/>
            <person name="Zahm M."/>
            <person name="Cabau C."/>
            <person name="Klopp C."/>
            <person name="Thompson A.W."/>
            <person name="Robinson-Rechavi M."/>
            <person name="Braasch I."/>
            <person name="Lecointre G."/>
            <person name="Bobe J."/>
            <person name="Postlethwait J.H."/>
            <person name="Berthelot C."/>
            <person name="Roest Crollius H."/>
            <person name="Guiguen Y."/>
        </authorList>
    </citation>
    <scope>NUCLEOTIDE SEQUENCE</scope>
    <source>
        <strain evidence="7">NC1722</strain>
    </source>
</reference>
<feature type="transmembrane region" description="Helical" evidence="4">
    <location>
        <begin position="1077"/>
        <end position="1097"/>
    </location>
</feature>
<dbReference type="SUPFAM" id="SSF49265">
    <property type="entry name" value="Fibronectin type III"/>
    <property type="match status" value="1"/>
</dbReference>
<gene>
    <name evidence="7" type="ORF">AAFF_G00329100</name>
</gene>
<dbReference type="PANTHER" id="PTHR46484">
    <property type="entry name" value="SI:CH211-171H4.5-RELATED"/>
    <property type="match status" value="1"/>
</dbReference>
<evidence type="ECO:0000313" key="7">
    <source>
        <dbReference type="EMBL" id="KAJ8404989.1"/>
    </source>
</evidence>
<evidence type="ECO:0000256" key="3">
    <source>
        <dbReference type="SAM" id="MobiDB-lite"/>
    </source>
</evidence>
<dbReference type="InterPro" id="IPR013783">
    <property type="entry name" value="Ig-like_fold"/>
</dbReference>
<keyword evidence="2" id="KW-0393">Immunoglobulin domain</keyword>
<dbReference type="InterPro" id="IPR003961">
    <property type="entry name" value="FN3_dom"/>
</dbReference>
<keyword evidence="1" id="KW-0677">Repeat</keyword>
<evidence type="ECO:0000256" key="1">
    <source>
        <dbReference type="ARBA" id="ARBA00022737"/>
    </source>
</evidence>
<dbReference type="Pfam" id="PF13927">
    <property type="entry name" value="Ig_3"/>
    <property type="match status" value="1"/>
</dbReference>
<dbReference type="Pfam" id="PF00041">
    <property type="entry name" value="fn3"/>
    <property type="match status" value="1"/>
</dbReference>
<dbReference type="InterPro" id="IPR036116">
    <property type="entry name" value="FN3_sf"/>
</dbReference>
<feature type="chain" id="PRO_5042267554" description="Ig-like domain-containing protein" evidence="5">
    <location>
        <begin position="29"/>
        <end position="1175"/>
    </location>
</feature>
<keyword evidence="4" id="KW-1133">Transmembrane helix</keyword>
<dbReference type="EMBL" id="JAINUG010000050">
    <property type="protein sequence ID" value="KAJ8404989.1"/>
    <property type="molecule type" value="Genomic_DNA"/>
</dbReference>
<dbReference type="SMART" id="SM00408">
    <property type="entry name" value="IGc2"/>
    <property type="match status" value="4"/>
</dbReference>
<keyword evidence="8" id="KW-1185">Reference proteome</keyword>
<accession>A0AAD7SLV9</accession>